<dbReference type="EMBL" id="JAKOGI010000083">
    <property type="protein sequence ID" value="KAJ8444890.1"/>
    <property type="molecule type" value="Genomic_DNA"/>
</dbReference>
<evidence type="ECO:0000256" key="1">
    <source>
        <dbReference type="SAM" id="MobiDB-lite"/>
    </source>
</evidence>
<reference evidence="3" key="1">
    <citation type="submission" date="2022-04" db="EMBL/GenBank/DDBJ databases">
        <title>Carnegiea gigantea Genome sequencing and assembly v2.</title>
        <authorList>
            <person name="Copetti D."/>
            <person name="Sanderson M.J."/>
            <person name="Burquez A."/>
            <person name="Wojciechowski M.F."/>
        </authorList>
    </citation>
    <scope>NUCLEOTIDE SEQUENCE</scope>
    <source>
        <strain evidence="3">SGP5-SGP5p</strain>
        <tissue evidence="3">Aerial part</tissue>
    </source>
</reference>
<dbReference type="Pfam" id="PF13963">
    <property type="entry name" value="Transpos_assoc"/>
    <property type="match status" value="1"/>
</dbReference>
<feature type="domain" description="Transposase-associated" evidence="2">
    <location>
        <begin position="5"/>
        <end position="77"/>
    </location>
</feature>
<gene>
    <name evidence="3" type="ORF">Cgig2_015236</name>
</gene>
<accession>A0A9Q1KJU4</accession>
<feature type="region of interest" description="Disordered" evidence="1">
    <location>
        <begin position="130"/>
        <end position="169"/>
    </location>
</feature>
<comment type="caution">
    <text evidence="3">The sequence shown here is derived from an EMBL/GenBank/DDBJ whole genome shotgun (WGS) entry which is preliminary data.</text>
</comment>
<name>A0A9Q1KJU4_9CARY</name>
<proteinExistence type="predicted"/>
<evidence type="ECO:0000259" key="2">
    <source>
        <dbReference type="Pfam" id="PF13963"/>
    </source>
</evidence>
<evidence type="ECO:0000313" key="3">
    <source>
        <dbReference type="EMBL" id="KAJ8444890.1"/>
    </source>
</evidence>
<dbReference type="AlphaFoldDB" id="A0A9Q1KJU4"/>
<sequence>MDDLGNRRSDIYINGVREFLDFAFSNIPTSTDGEEYKVPCPYKQYNNSRHKTREEINEDLFINGIVCGCTRWIYHGEYAPSLKRPRKDSEEDNHLDSIFEMIHDACDEDEVHAYSRDDMNDLVVEANNLNQPREFDGHGSENDSDHDDNESDVDATNNDAHSISEDDIA</sequence>
<feature type="compositionally biased region" description="Acidic residues" evidence="1">
    <location>
        <begin position="144"/>
        <end position="153"/>
    </location>
</feature>
<protein>
    <recommendedName>
        <fullName evidence="2">Transposase-associated domain-containing protein</fullName>
    </recommendedName>
</protein>
<feature type="compositionally biased region" description="Basic and acidic residues" evidence="1">
    <location>
        <begin position="133"/>
        <end position="143"/>
    </location>
</feature>
<dbReference type="Proteomes" id="UP001153076">
    <property type="component" value="Unassembled WGS sequence"/>
</dbReference>
<evidence type="ECO:0000313" key="4">
    <source>
        <dbReference type="Proteomes" id="UP001153076"/>
    </source>
</evidence>
<dbReference type="OrthoDB" id="1932595at2759"/>
<keyword evidence="4" id="KW-1185">Reference proteome</keyword>
<dbReference type="InterPro" id="IPR029480">
    <property type="entry name" value="Transpos_assoc"/>
</dbReference>
<organism evidence="3 4">
    <name type="scientific">Carnegiea gigantea</name>
    <dbReference type="NCBI Taxonomy" id="171969"/>
    <lineage>
        <taxon>Eukaryota</taxon>
        <taxon>Viridiplantae</taxon>
        <taxon>Streptophyta</taxon>
        <taxon>Embryophyta</taxon>
        <taxon>Tracheophyta</taxon>
        <taxon>Spermatophyta</taxon>
        <taxon>Magnoliopsida</taxon>
        <taxon>eudicotyledons</taxon>
        <taxon>Gunneridae</taxon>
        <taxon>Pentapetalae</taxon>
        <taxon>Caryophyllales</taxon>
        <taxon>Cactineae</taxon>
        <taxon>Cactaceae</taxon>
        <taxon>Cactoideae</taxon>
        <taxon>Echinocereeae</taxon>
        <taxon>Carnegiea</taxon>
    </lineage>
</organism>